<gene>
    <name evidence="5" type="ORF">N866_11565</name>
</gene>
<sequence length="120" mass="13075">MAMGELESAVMAHLWDAEQPCTVREVHEALQADRPLAYTTVMTVMDRLAKKGAVTQLREGRAYRYAPLRSREQTTAELMLDALGLSDGTDARVAALQHFIGRVSPAEADALRAALGRPAP</sequence>
<dbReference type="GO" id="GO:0003677">
    <property type="term" value="F:DNA binding"/>
    <property type="evidence" value="ECO:0007669"/>
    <property type="project" value="UniProtKB-KW"/>
</dbReference>
<dbReference type="OrthoDB" id="9813987at2"/>
<dbReference type="Proteomes" id="UP000019753">
    <property type="component" value="Unassembled WGS sequence"/>
</dbReference>
<protein>
    <submittedName>
        <fullName evidence="5">Transcriptional regulator</fullName>
    </submittedName>
</protein>
<dbReference type="SUPFAM" id="SSF46785">
    <property type="entry name" value="Winged helix' DNA-binding domain"/>
    <property type="match status" value="1"/>
</dbReference>
<dbReference type="GO" id="GO:0045892">
    <property type="term" value="P:negative regulation of DNA-templated transcription"/>
    <property type="evidence" value="ECO:0007669"/>
    <property type="project" value="InterPro"/>
</dbReference>
<dbReference type="InterPro" id="IPR036390">
    <property type="entry name" value="WH_DNA-bd_sf"/>
</dbReference>
<evidence type="ECO:0000313" key="6">
    <source>
        <dbReference type="Proteomes" id="UP000019753"/>
    </source>
</evidence>
<evidence type="ECO:0000256" key="1">
    <source>
        <dbReference type="ARBA" id="ARBA00011046"/>
    </source>
</evidence>
<comment type="caution">
    <text evidence="5">The sequence shown here is derived from an EMBL/GenBank/DDBJ whole genome shotgun (WGS) entry which is preliminary data.</text>
</comment>
<reference evidence="5 6" key="1">
    <citation type="submission" date="2014-01" db="EMBL/GenBank/DDBJ databases">
        <title>Actinotalea ferrariae CF5-4.</title>
        <authorList>
            <person name="Chen F."/>
            <person name="Li Y."/>
            <person name="Wang G."/>
        </authorList>
    </citation>
    <scope>NUCLEOTIDE SEQUENCE [LARGE SCALE GENOMIC DNA]</scope>
    <source>
        <strain evidence="5 6">CF5-4</strain>
    </source>
</reference>
<dbReference type="Gene3D" id="6.10.140.850">
    <property type="match status" value="1"/>
</dbReference>
<keyword evidence="6" id="KW-1185">Reference proteome</keyword>
<dbReference type="Gene3D" id="1.10.10.10">
    <property type="entry name" value="Winged helix-like DNA-binding domain superfamily/Winged helix DNA-binding domain"/>
    <property type="match status" value="1"/>
</dbReference>
<proteinExistence type="inferred from homology"/>
<organism evidence="5 6">
    <name type="scientific">Actinotalea ferrariae CF5-4</name>
    <dbReference type="NCBI Taxonomy" id="948458"/>
    <lineage>
        <taxon>Bacteria</taxon>
        <taxon>Bacillati</taxon>
        <taxon>Actinomycetota</taxon>
        <taxon>Actinomycetes</taxon>
        <taxon>Micrococcales</taxon>
        <taxon>Cellulomonadaceae</taxon>
        <taxon>Actinotalea</taxon>
    </lineage>
</organism>
<evidence type="ECO:0000256" key="4">
    <source>
        <dbReference type="ARBA" id="ARBA00023163"/>
    </source>
</evidence>
<evidence type="ECO:0000256" key="2">
    <source>
        <dbReference type="ARBA" id="ARBA00023015"/>
    </source>
</evidence>
<dbReference type="InterPro" id="IPR036388">
    <property type="entry name" value="WH-like_DNA-bd_sf"/>
</dbReference>
<keyword evidence="2" id="KW-0805">Transcription regulation</keyword>
<accession>A0A021VLS4</accession>
<dbReference type="AlphaFoldDB" id="A0A021VLS4"/>
<keyword evidence="3" id="KW-0238">DNA-binding</keyword>
<dbReference type="InterPro" id="IPR005650">
    <property type="entry name" value="BlaI_family"/>
</dbReference>
<evidence type="ECO:0000256" key="3">
    <source>
        <dbReference type="ARBA" id="ARBA00023125"/>
    </source>
</evidence>
<name>A0A021VLS4_9CELL</name>
<dbReference type="RefSeq" id="WP_034228758.1">
    <property type="nucleotide sequence ID" value="NZ_AXCW01000323.1"/>
</dbReference>
<dbReference type="Pfam" id="PF03965">
    <property type="entry name" value="Penicillinase_R"/>
    <property type="match status" value="1"/>
</dbReference>
<comment type="similarity">
    <text evidence="1">Belongs to the BlaI transcriptional regulatory family.</text>
</comment>
<dbReference type="EMBL" id="AXCW01000323">
    <property type="protein sequence ID" value="EYR62126.1"/>
    <property type="molecule type" value="Genomic_DNA"/>
</dbReference>
<keyword evidence="4" id="KW-0804">Transcription</keyword>
<evidence type="ECO:0000313" key="5">
    <source>
        <dbReference type="EMBL" id="EYR62126.1"/>
    </source>
</evidence>